<evidence type="ECO:0000256" key="2">
    <source>
        <dbReference type="SAM" id="Phobius"/>
    </source>
</evidence>
<reference evidence="4" key="1">
    <citation type="submission" date="2021-03" db="EMBL/GenBank/DDBJ databases">
        <title>Comparative genomics and phylogenomic investigation of the class Geoglossomycetes provide insights into ecological specialization and systematics.</title>
        <authorList>
            <person name="Melie T."/>
            <person name="Pirro S."/>
            <person name="Miller A.N."/>
            <person name="Quandt A."/>
        </authorList>
    </citation>
    <scope>NUCLEOTIDE SEQUENCE</scope>
    <source>
        <strain evidence="4">CAQ_001_2017</strain>
    </source>
</reference>
<keyword evidence="5" id="KW-1185">Reference proteome</keyword>
<gene>
    <name evidence="4" type="ORF">GP486_005211</name>
</gene>
<dbReference type="Proteomes" id="UP000750711">
    <property type="component" value="Unassembled WGS sequence"/>
</dbReference>
<organism evidence="4 5">
    <name type="scientific">Trichoglossum hirsutum</name>
    <dbReference type="NCBI Taxonomy" id="265104"/>
    <lineage>
        <taxon>Eukaryota</taxon>
        <taxon>Fungi</taxon>
        <taxon>Dikarya</taxon>
        <taxon>Ascomycota</taxon>
        <taxon>Pezizomycotina</taxon>
        <taxon>Geoglossomycetes</taxon>
        <taxon>Geoglossales</taxon>
        <taxon>Geoglossaceae</taxon>
        <taxon>Trichoglossum</taxon>
    </lineage>
</organism>
<sequence>MAPSEPAGATNSVARAGMNGATKAKPMVQSVVQYQDNEELENSRLQRLWNENMEPAYKTPSGYQKTSVILISWDEKLDDLKTKDEVNRLEAVFRNIYNYRTTSKLINEDRKAQVQVNKYLSEWVYNEDGENTLLIVYYAGHGVPGQDPGQLKLAPRRTPDQDPTELNEVVWNHAESNLGDTKADVLVIFDCCYAGDLGRTWRPNLRSRSFEFIGATSAGATTKVPGKSSFTAALMWALEKLVEDQETFTTSELVKKTRTAPNFPKAQVPVLTERNAASYFRIQLSKMPAEADSESSPQSVRIFCSDDVQPLEPQYLELRFAFDNKPRDREIISIAGALHSLIQNHELSARRIDWGGLRRSDMIKIAASKFLESGRRRARRATGLSLNVASTLSSPGVDDGRSDGSLSPAMLQRESMARGGADVSHEPLARGLGHSNNGLKVPAGTYIWESWPDEVMIAFASLLIGIGIVLGMWIR</sequence>
<comment type="caution">
    <text evidence="4">The sequence shown here is derived from an EMBL/GenBank/DDBJ whole genome shotgun (WGS) entry which is preliminary data.</text>
</comment>
<evidence type="ECO:0000313" key="4">
    <source>
        <dbReference type="EMBL" id="KAH0557001.1"/>
    </source>
</evidence>
<dbReference type="GO" id="GO:0004197">
    <property type="term" value="F:cysteine-type endopeptidase activity"/>
    <property type="evidence" value="ECO:0007669"/>
    <property type="project" value="InterPro"/>
</dbReference>
<dbReference type="GO" id="GO:0006508">
    <property type="term" value="P:proteolysis"/>
    <property type="evidence" value="ECO:0007669"/>
    <property type="project" value="InterPro"/>
</dbReference>
<name>A0A9P8L9N6_9PEZI</name>
<keyword evidence="2" id="KW-0812">Transmembrane</keyword>
<dbReference type="InterPro" id="IPR011600">
    <property type="entry name" value="Pept_C14_caspase"/>
</dbReference>
<feature type="transmembrane region" description="Helical" evidence="2">
    <location>
        <begin position="455"/>
        <end position="474"/>
    </location>
</feature>
<evidence type="ECO:0000259" key="3">
    <source>
        <dbReference type="Pfam" id="PF00656"/>
    </source>
</evidence>
<dbReference type="Pfam" id="PF00656">
    <property type="entry name" value="Peptidase_C14"/>
    <property type="match status" value="1"/>
</dbReference>
<evidence type="ECO:0000256" key="1">
    <source>
        <dbReference type="SAM" id="MobiDB-lite"/>
    </source>
</evidence>
<keyword evidence="2" id="KW-1133">Transmembrane helix</keyword>
<dbReference type="AlphaFoldDB" id="A0A9P8L9N6"/>
<evidence type="ECO:0000313" key="5">
    <source>
        <dbReference type="Proteomes" id="UP000750711"/>
    </source>
</evidence>
<dbReference type="Gene3D" id="3.40.50.1460">
    <property type="match status" value="1"/>
</dbReference>
<protein>
    <recommendedName>
        <fullName evidence="3">Peptidase C14 caspase domain-containing protein</fullName>
    </recommendedName>
</protein>
<keyword evidence="2" id="KW-0472">Membrane</keyword>
<proteinExistence type="predicted"/>
<dbReference type="EMBL" id="JAGHQM010000945">
    <property type="protein sequence ID" value="KAH0557001.1"/>
    <property type="molecule type" value="Genomic_DNA"/>
</dbReference>
<feature type="domain" description="Peptidase C14 caspase" evidence="3">
    <location>
        <begin position="83"/>
        <end position="237"/>
    </location>
</feature>
<accession>A0A9P8L9N6</accession>
<feature type="region of interest" description="Disordered" evidence="1">
    <location>
        <begin position="1"/>
        <end position="21"/>
    </location>
</feature>